<sequence length="99" mass="11212">MANYLIKPYAKNIQGPSPGSPMLGLRVGPTLHFYFTIVPVSSISWHILFSVTKAMEDFLFLYLSTRALQSHHQIQLTTHQIPIVPRHLVELKAIGNIFL</sequence>
<proteinExistence type="predicted"/>
<keyword evidence="1" id="KW-0812">Transmembrane</keyword>
<keyword evidence="1" id="KW-1133">Transmembrane helix</keyword>
<dbReference type="AlphaFoldDB" id="A0AAV4AA30"/>
<evidence type="ECO:0000313" key="2">
    <source>
        <dbReference type="EMBL" id="GFO05181.1"/>
    </source>
</evidence>
<keyword evidence="1" id="KW-0472">Membrane</keyword>
<name>A0AAV4AA30_9GAST</name>
<feature type="transmembrane region" description="Helical" evidence="1">
    <location>
        <begin position="31"/>
        <end position="51"/>
    </location>
</feature>
<dbReference type="EMBL" id="BLXT01003747">
    <property type="protein sequence ID" value="GFO05181.1"/>
    <property type="molecule type" value="Genomic_DNA"/>
</dbReference>
<gene>
    <name evidence="2" type="ORF">PoB_003168600</name>
</gene>
<accession>A0AAV4AA30</accession>
<organism evidence="2 3">
    <name type="scientific">Plakobranchus ocellatus</name>
    <dbReference type="NCBI Taxonomy" id="259542"/>
    <lineage>
        <taxon>Eukaryota</taxon>
        <taxon>Metazoa</taxon>
        <taxon>Spiralia</taxon>
        <taxon>Lophotrochozoa</taxon>
        <taxon>Mollusca</taxon>
        <taxon>Gastropoda</taxon>
        <taxon>Heterobranchia</taxon>
        <taxon>Euthyneura</taxon>
        <taxon>Panpulmonata</taxon>
        <taxon>Sacoglossa</taxon>
        <taxon>Placobranchoidea</taxon>
        <taxon>Plakobranchidae</taxon>
        <taxon>Plakobranchus</taxon>
    </lineage>
</organism>
<dbReference type="Proteomes" id="UP000735302">
    <property type="component" value="Unassembled WGS sequence"/>
</dbReference>
<keyword evidence="3" id="KW-1185">Reference proteome</keyword>
<reference evidence="2 3" key="1">
    <citation type="journal article" date="2021" name="Elife">
        <title>Chloroplast acquisition without the gene transfer in kleptoplastic sea slugs, Plakobranchus ocellatus.</title>
        <authorList>
            <person name="Maeda T."/>
            <person name="Takahashi S."/>
            <person name="Yoshida T."/>
            <person name="Shimamura S."/>
            <person name="Takaki Y."/>
            <person name="Nagai Y."/>
            <person name="Toyoda A."/>
            <person name="Suzuki Y."/>
            <person name="Arimoto A."/>
            <person name="Ishii H."/>
            <person name="Satoh N."/>
            <person name="Nishiyama T."/>
            <person name="Hasebe M."/>
            <person name="Maruyama T."/>
            <person name="Minagawa J."/>
            <person name="Obokata J."/>
            <person name="Shigenobu S."/>
        </authorList>
    </citation>
    <scope>NUCLEOTIDE SEQUENCE [LARGE SCALE GENOMIC DNA]</scope>
</reference>
<comment type="caution">
    <text evidence="2">The sequence shown here is derived from an EMBL/GenBank/DDBJ whole genome shotgun (WGS) entry which is preliminary data.</text>
</comment>
<protein>
    <submittedName>
        <fullName evidence="2">Uncharacterized protein</fullName>
    </submittedName>
</protein>
<evidence type="ECO:0000313" key="3">
    <source>
        <dbReference type="Proteomes" id="UP000735302"/>
    </source>
</evidence>
<evidence type="ECO:0000256" key="1">
    <source>
        <dbReference type="SAM" id="Phobius"/>
    </source>
</evidence>